<evidence type="ECO:0000313" key="5">
    <source>
        <dbReference type="Proteomes" id="UP000185003"/>
    </source>
</evidence>
<keyword evidence="2" id="KW-0812">Transmembrane</keyword>
<dbReference type="PANTHER" id="PTHR34109">
    <property type="entry name" value="BNAUNNG04460D PROTEIN-RELATED"/>
    <property type="match status" value="1"/>
</dbReference>
<evidence type="ECO:0000256" key="1">
    <source>
        <dbReference type="SAM" id="MobiDB-lite"/>
    </source>
</evidence>
<evidence type="ECO:0000256" key="2">
    <source>
        <dbReference type="SAM" id="Phobius"/>
    </source>
</evidence>
<feature type="compositionally biased region" description="Basic and acidic residues" evidence="1">
    <location>
        <begin position="83"/>
        <end position="100"/>
    </location>
</feature>
<dbReference type="Pfam" id="PF00903">
    <property type="entry name" value="Glyoxalase"/>
    <property type="match status" value="1"/>
</dbReference>
<dbReference type="PROSITE" id="PS51819">
    <property type="entry name" value="VOC"/>
    <property type="match status" value="1"/>
</dbReference>
<evidence type="ECO:0000259" key="3">
    <source>
        <dbReference type="PROSITE" id="PS51819"/>
    </source>
</evidence>
<dbReference type="AlphaFoldDB" id="A0A1N6FIS2"/>
<dbReference type="STRING" id="536979.SAMN04488055_2243"/>
<dbReference type="OrthoDB" id="9795306at2"/>
<dbReference type="Proteomes" id="UP000185003">
    <property type="component" value="Unassembled WGS sequence"/>
</dbReference>
<keyword evidence="2" id="KW-1133">Transmembrane helix</keyword>
<gene>
    <name evidence="4" type="ORF">SAMN04488055_2243</name>
</gene>
<protein>
    <submittedName>
        <fullName evidence="4">Uncharacterized conserved protein PhnB, glyoxalase superfamily</fullName>
    </submittedName>
</protein>
<dbReference type="InterPro" id="IPR037523">
    <property type="entry name" value="VOC_core"/>
</dbReference>
<evidence type="ECO:0000313" key="4">
    <source>
        <dbReference type="EMBL" id="SIN95188.1"/>
    </source>
</evidence>
<dbReference type="SUPFAM" id="SSF54593">
    <property type="entry name" value="Glyoxalase/Bleomycin resistance protein/Dihydroxybiphenyl dioxygenase"/>
    <property type="match status" value="1"/>
</dbReference>
<feature type="region of interest" description="Disordered" evidence="1">
    <location>
        <begin position="83"/>
        <end position="104"/>
    </location>
</feature>
<feature type="transmembrane region" description="Helical" evidence="2">
    <location>
        <begin position="15"/>
        <end position="33"/>
    </location>
</feature>
<dbReference type="InterPro" id="IPR029068">
    <property type="entry name" value="Glyas_Bleomycin-R_OHBP_Dase"/>
</dbReference>
<proteinExistence type="predicted"/>
<feature type="domain" description="VOC" evidence="3">
    <location>
        <begin position="1"/>
        <end position="118"/>
    </location>
</feature>
<name>A0A1N6FIS2_9BACT</name>
<dbReference type="CDD" id="cd07246">
    <property type="entry name" value="VOC_like"/>
    <property type="match status" value="1"/>
</dbReference>
<sequence>MAHPTVSPYFILKDGAAFLSFLTTVFGATTIALHHNDKGGIMHGEAGIGDSVIMFGESSGAFPDETGSVFIYVKDTDETYRKAMAEGSESRQEPSDKDYGRAAGIRDPFGNTWWITQV</sequence>
<keyword evidence="2" id="KW-0472">Membrane</keyword>
<dbReference type="InterPro" id="IPR004360">
    <property type="entry name" value="Glyas_Fos-R_dOase_dom"/>
</dbReference>
<organism evidence="4 5">
    <name type="scientific">Chitinophaga niabensis</name>
    <dbReference type="NCBI Taxonomy" id="536979"/>
    <lineage>
        <taxon>Bacteria</taxon>
        <taxon>Pseudomonadati</taxon>
        <taxon>Bacteroidota</taxon>
        <taxon>Chitinophagia</taxon>
        <taxon>Chitinophagales</taxon>
        <taxon>Chitinophagaceae</taxon>
        <taxon>Chitinophaga</taxon>
    </lineage>
</organism>
<dbReference type="RefSeq" id="WP_074239314.1">
    <property type="nucleotide sequence ID" value="NZ_FSRA01000001.1"/>
</dbReference>
<dbReference type="Gene3D" id="3.30.720.110">
    <property type="match status" value="1"/>
</dbReference>
<dbReference type="Gene3D" id="3.30.720.120">
    <property type="match status" value="1"/>
</dbReference>
<keyword evidence="5" id="KW-1185">Reference proteome</keyword>
<dbReference type="PANTHER" id="PTHR34109:SF1">
    <property type="entry name" value="VOC DOMAIN-CONTAINING PROTEIN"/>
    <property type="match status" value="1"/>
</dbReference>
<accession>A0A1N6FIS2</accession>
<dbReference type="EMBL" id="FSRA01000001">
    <property type="protein sequence ID" value="SIN95188.1"/>
    <property type="molecule type" value="Genomic_DNA"/>
</dbReference>
<reference evidence="4 5" key="1">
    <citation type="submission" date="2016-11" db="EMBL/GenBank/DDBJ databases">
        <authorList>
            <person name="Jaros S."/>
            <person name="Januszkiewicz K."/>
            <person name="Wedrychowicz H."/>
        </authorList>
    </citation>
    <scope>NUCLEOTIDE SEQUENCE [LARGE SCALE GENOMIC DNA]</scope>
    <source>
        <strain evidence="4 5">DSM 24787</strain>
    </source>
</reference>